<keyword evidence="2" id="KW-1185">Reference proteome</keyword>
<sequence length="83" mass="9388">MRGIPIDVGGKHRQNCRPHVGFRWRPAIRKQECDREPALQKLAGLILHAGLQVEAFIQAGERTALSYLVKPLADQSARTMREE</sequence>
<dbReference type="PRINTS" id="PR01490">
    <property type="entry name" value="RTXTOXIND"/>
</dbReference>
<dbReference type="AlphaFoldDB" id="C3KQQ4"/>
<gene>
    <name evidence="1" type="ordered locus">NGR_b09560</name>
</gene>
<dbReference type="Proteomes" id="UP000001054">
    <property type="component" value="Plasmid pNGR234b"/>
</dbReference>
<proteinExistence type="predicted"/>
<dbReference type="KEGG" id="rhi:NGR_b09560"/>
<evidence type="ECO:0000313" key="1">
    <source>
        <dbReference type="EMBL" id="ACP22412.1"/>
    </source>
</evidence>
<dbReference type="EMBL" id="CP000874">
    <property type="protein sequence ID" value="ACP22412.1"/>
    <property type="molecule type" value="Genomic_DNA"/>
</dbReference>
<geneLocation type="plasmid" evidence="2">
    <name>sym pNGR234b</name>
</geneLocation>
<reference evidence="1 2" key="2">
    <citation type="journal article" date="2009" name="Appl. Environ. Microbiol.">
        <title>Rhizobium sp. strain NGR234 possesses a remarkable number of secretion systems.</title>
        <authorList>
            <person name="Schmeisser C."/>
            <person name="Liesegang H."/>
            <person name="Krysciak D."/>
            <person name="Bakkou N."/>
            <person name="Le Quere A."/>
            <person name="Wollherr A."/>
            <person name="Heinemeyer I."/>
            <person name="Morgenstern B."/>
            <person name="Pommerening-Roeser A."/>
            <person name="Flores M."/>
            <person name="Palacios R."/>
            <person name="Brenner S."/>
            <person name="Gottschalk G."/>
            <person name="Schmitz R.A."/>
            <person name="Broughton W.J."/>
            <person name="Perret X."/>
            <person name="Strittmatter A.W."/>
            <person name="Streit W.R."/>
        </authorList>
    </citation>
    <scope>NUCLEOTIDE SEQUENCE [LARGE SCALE GENOMIC DNA]</scope>
    <source>
        <strain evidence="2">NBRC 101917 / NGR234</strain>
    </source>
</reference>
<name>C3KQQ4_SINFN</name>
<keyword evidence="1" id="KW-0614">Plasmid</keyword>
<organism evidence="1 2">
    <name type="scientific">Sinorhizobium fredii (strain NBRC 101917 / NGR234)</name>
    <dbReference type="NCBI Taxonomy" id="394"/>
    <lineage>
        <taxon>Bacteria</taxon>
        <taxon>Pseudomonadati</taxon>
        <taxon>Pseudomonadota</taxon>
        <taxon>Alphaproteobacteria</taxon>
        <taxon>Hyphomicrobiales</taxon>
        <taxon>Rhizobiaceae</taxon>
        <taxon>Sinorhizobium/Ensifer group</taxon>
        <taxon>Sinorhizobium</taxon>
    </lineage>
</organism>
<dbReference type="OrthoDB" id="9810980at2"/>
<dbReference type="HOGENOM" id="CLU_2540254_0_0_5"/>
<reference evidence="2" key="1">
    <citation type="journal article" date="2004" name="J. Bacteriol.">
        <title>An evolutionary hot spot: the pNGR234b replicon of Rhizobium sp. strain NGR234.</title>
        <authorList>
            <person name="Streit W.R."/>
            <person name="Schmitz R.A."/>
            <person name="Perret X."/>
            <person name="Staehelin C."/>
            <person name="Deakin W.J."/>
            <person name="Raasch C."/>
            <person name="Liesegang H."/>
            <person name="Broughton W.J."/>
        </authorList>
    </citation>
    <scope>NUCLEOTIDE SEQUENCE [LARGE SCALE GENOMIC DNA]</scope>
    <source>
        <strain evidence="2">NBRC 101917 / NGR234</strain>
    </source>
</reference>
<accession>C3KQQ4</accession>
<evidence type="ECO:0000313" key="2">
    <source>
        <dbReference type="Proteomes" id="UP000001054"/>
    </source>
</evidence>
<protein>
    <submittedName>
        <fullName evidence="1">Uncharacterized protein</fullName>
    </submittedName>
</protein>